<protein>
    <submittedName>
        <fullName evidence="2">Uncharacterized protein</fullName>
    </submittedName>
</protein>
<dbReference type="RefSeq" id="WP_165765097.1">
    <property type="nucleotide sequence ID" value="NZ_MUHA01000007.1"/>
</dbReference>
<dbReference type="Gene3D" id="2.60.40.740">
    <property type="match status" value="1"/>
</dbReference>
<dbReference type="InterPro" id="IPR025667">
    <property type="entry name" value="SprB_repeat"/>
</dbReference>
<organism evidence="2 3">
    <name type="scientific">Flavobacterium oncorhynchi</name>
    <dbReference type="NCBI Taxonomy" id="728056"/>
    <lineage>
        <taxon>Bacteria</taxon>
        <taxon>Pseudomonadati</taxon>
        <taxon>Bacteroidota</taxon>
        <taxon>Flavobacteriia</taxon>
        <taxon>Flavobacteriales</taxon>
        <taxon>Flavobacteriaceae</taxon>
        <taxon>Flavobacterium</taxon>
    </lineage>
</organism>
<name>A0A226I3Y1_9FLAO</name>
<feature type="chain" id="PRO_5013076156" evidence="1">
    <location>
        <begin position="25"/>
        <end position="4818"/>
    </location>
</feature>
<reference evidence="2 3" key="1">
    <citation type="submission" date="2016-11" db="EMBL/GenBank/DDBJ databases">
        <title>Whole genomes of Flavobacteriaceae.</title>
        <authorList>
            <person name="Stine C."/>
            <person name="Li C."/>
            <person name="Tadesse D."/>
        </authorList>
    </citation>
    <scope>NUCLEOTIDE SEQUENCE [LARGE SCALE GENOMIC DNA]</scope>
    <source>
        <strain evidence="2 3">CCUG 59446</strain>
    </source>
</reference>
<dbReference type="InterPro" id="IPR026341">
    <property type="entry name" value="T9SS_type_B"/>
</dbReference>
<dbReference type="Pfam" id="PF13573">
    <property type="entry name" value="SprB"/>
    <property type="match status" value="4"/>
</dbReference>
<dbReference type="Proteomes" id="UP000198336">
    <property type="component" value="Unassembled WGS sequence"/>
</dbReference>
<sequence length="4818" mass="515857">MKKPTIFKALIAVMLFLLSFSSDAQVRKNFKTEYANNLNGDILVIGNNILNRHEDKDGNRANDPFDDTSKVNDNFEMKYINVDKQGTFNSSSATLTIPPASKGCFEIEYAALYWAGTYQGTDRSIINTVKLKVPNGTYTPITGTVIYDEGGPGVDEVYASKPYACFKEITDEVKAAKEGVYTIGDIVCSEGKITPGGNSGGWTLFVVYKDPLLPNRFITSFNGFGIIKKSDPPLILPISGFRTNLFGDVNAKLGFSALEGDASLKGDGLEIKGAKSAEYGNISSLVRPIAPGVPASGPWWNYKPAIPPTPNFFNSTITDGDVILAGRVPNSINTLGYDAGVIKIDNNKNAIIQNDETDANLRISTSSDSYYLFFNALSVEIIAPKIVLKKNALDKDDKNINGKPVTLNQDIQYEINFRNEGNDDAKNFTITDELPKNVIFGGLGSITKDSRIGATYDATTRKLIFTIPDAMVVANGPLTPYSIKFRVKVVDDCNELIDACANKIENIAYSKYYGVKNTSPNGFGEGSYSSISACNIGEPTATNFLVGIQDCLFSRDVSLCGTTTLTAALGYTTYVWRDPKGVIFGGNNRTVTINKPGKYTVNNSGAANCEPIQQTFNVTDYLAGTIKNPIKGDNIDPATNEPFVCVRDLKPFPKIFLCGLNDTRELDTKITGATSIIWQETTDIPDKTVPDSCPNEAATNWNEIGRGSIFTVNKAGVYRLVVNYGNTCVVIHYFNVYQNLLDPKAEKQDIICNTKGSITVTNPPENTGYSYSLDGIDYQTSSIFNDVPKGSYKVQIRQTVLINGEISSCPFFVDVNVEELLLTTDIKATHPICTGDLGTINANINNVPGQYKFVLRKKGSTVEIQNTGFIDDNFKQFTGVEPGEYEVDMSTAKNGCFQTKEIIVFDYRLTAEAKITKVLSACGDGEIQVTVKGGTPRPGPPPYYMYYVNGNADYVTNPKIPVTVDNLPADGIYKIEVVDDKGCSVMTLPITVTMVPKPTIDIKTTDVKCYGENIGEIIIGVSPVDSGYAVSYSLDGGAYSSISPIKNLAAGKHSLVVKYIYDGVECVDLPREITILGPDVALTASAGVSELAGCGPAGEGVIRITNPQGGVLPYTYSFDDQKTWITDNWAYKLPGTYTVYIKDKNGCIYPMKDVKIDLPPVAPIIEIKAPLSFNCDGTATTTVTVNNPDNASFEYNYYLDDSTTPNTNVPPNVFPNVTTGDHKVRVEYKLVSVPTYSNLLKEDFGSGADAKIAGINGNYCWEKQDYITDCGAGLWHDYLLNDGEYVVTKKILPDHTADFGWTIPVDHTSGGANTEGRYLAVNIGKTAGAGGIIYTKPIVDIIPGQDIKVEFYALNLLLKANQKVKPNLTVELHKNGVVVPGASVNTADILQNESWNFLDKLSINPGPNTALDFVIRSNSDREDGNDLALDDILVYQLPKSCKTIVEIPFNVPTGKAFTATATATKDVSCATGAADGEITITASNFDTANGYQYSIDGGANWVTTTVTPLIVGGFNAGTFDVRMRFDSTPAGSGCVVTASPTIKAPDVIVADASVKTIARCDVGATITASAIGGSGAYEYELRYAAGGVYRIFQKNEEFLDVLPGDYELFVKDINGCISPAGDPIKVDASPVIDVELDVATDYCYDEVNKATLVVKASGGTGVFSYSLDNDTAQTSHIFKNVEPGLHKIIVIDAAGCKSPEISITIEPELVVTPSVKELDCSSPTTKDAVITGTITGGYLPFTITKVSGPAGTLDQPSPLATGRTFTFTTSNAGDYEFEVKDKNGCTKPLKVKIDPITNPSLKEISKTNVSCKTKSDGSVVLSGENGSGGYKFSDDGTTFTNNTGIFFGLSEGDHTFYVKDSKGCTGQKTVTISAPDALGGSASISIPYTCAHKATISASATGGNGSFTFVLKNGTTVIASNDTGLFENLDIPGTYNVDITDGKGCPLTVPAGTIVALTPPTDMTFSNTALKCPSNTVDVTIESVTGGKGTMATFQYRISLPLTAQTLYQSDPKFTGLAPGNYTFEVKDENDCTKEVLYTIDKLPLLGISSNVDSNVKCLDDANGSIKYTISGFGNNTPYSYTVDGGTAQTGLFTPATGSSFEILVSGLAAGEHEIIVKNGKTDCEVSKKETVKAPSTKFEINLPTLSPVTCKENGKAIINVVGGWGDYEYTVTPVAAPSTPIVKTSNTFEDLADGDYKVVVKDANGCEVTQDFTIAGKTAVVASIDATSILCYTAAGATIKVTPNTQTNYVYNIIGKATQNHGTFSGLKPGKYTIRVTDTSTGCYIDLAEQTVSTELTASTNLIDAPTCKVPSIRIDGEVLGGTQDYSYTVEINGDETLDPTVYTFTGNTFTYTNNIATTATTQTTYLFKFSDAKGCTTSSTVIVEPKTDPEITSAEQGSIIYCHGDKTGSIDVVINTAKGKGPYTINVKQTSPVSFDFGTQTTGLPAGDYTITITDDNGCTGTLPAKIKEPLKIEYTVGVEYMKCDGAGFSYGSISVKDLIGGSNVANPGPPVVLDGPFTYTLTNNVGQPTQTAPHNISDARGDYTFNVLNFGIYELTVTDANDCSVTKVIPMASPPEEMDIKITGTKSCTTAELLVSVKPAVVGGPYHFALYPILSGSTPPYEYASNLGSYQDALETVDKTDPKYLQSLFTGLNPGVVYSFIVYDLATNCYYFKQAEVPTESASTLIPDVKASNVTCMDAKDGKVSFTLSGFNPATTDVKYEIFNSQTNKPLPTPVSGMVTKATAATGYDIPALLIPGTYYILFTEFDNVGGVDVCINSSKTFTISQSLTPLTLTVNLPKNDNCKAAKGVIEAFGKGGTTIDADPANGIIAVPYLYQIFDDLGPVGYDAASDTKPTAASFELALHTSNTFNKDNGHYIVYVRDAYGCIEFKEVNVLLDPEPEITAVVGNQCTATEAGFSINVNFTTVGIGQHQYSLDGGAFKPIPAAAFTISNLSSGIHSVEIKDANGCGNKVSGIEIVAPLNINADFTKLPACKLANGTITAEVTGGTISSNFKYTLVNNTVSTPDVVQLNDPIFLNQAAGNYTITVEDLGTTCSKSTVVDLLIPTDVTFTLKNTPPYCTPGQGNDANGTVEVVLAASNDNQPYKFTLIRTIPAGGIPVVQDTPLFTGLIAGTYSVTVKSDRDCEFTDNTTLIPPTPVSATFKQSKFECNGDDLKDKEIEIIPSGGQGGGIITNYKYSNNGTTWGDDNIFKVVDNQLTQTVKYYVKDTNGCIYSEEVIIAPFPILQKAVAVVINPPMDCLNDQQDIEVTITGGTNTPAAFTYQVYRDGVLIPGLIPVTGNTFVYAAKTAGHFYEFEIFDNNTTCSIMSNAVEVPVFDKIKVTASVFTNVDCNTNMTGQIQINITDYAGPYTYEILQGGLPLTPPVTGVGNSSASTSFVIPEKVYAGKNYTVSIVETAFPSCPAVSNEVEITEPPVLSGFSVKNENKNCFNGGSRVTIDLTSISGGSGGNTYAFVEDGTSPDLAYGPESVKVLDPAVNTKWDVYVKDSKGCVIKQDVTIAEDVSPSGLSVNAFSNCPSLTGTYTFTVTATTAGGAEYSIGNGFQPTGTFTVDKAGEYIVTVKDKNGCTNPVEFKVNILQPLKLITKVSTVPTCNTSSGEVTLKASGGTITPSYEFSMDGIAYFEDPATPAEYIFKGLIPGDYKFYVRDKLTNCVKIEDVKIEDATLITGFSLKPTAVTCFNSTDGTITAILEAPSAGVNDNPDYKYSIDGGITKQDSPIFTGLAAGPYRITVYSGRGCSEFADITVGTPDIISVPVPDVVPFMCTSGSNVNNFATITVNVANILGGSGNYKTFEFIKAGNPIPVKKGGEPFYVVNDLNGGIYTVNVYDSKGCMGTAPATVEVKPFIAIDAITVGVTKAITCNNPQEIKVSVSYVGATAPANLQYTLVDVDTAAGTSGTLYPKQTNTDGIFIGLPVANYLVTVTNLDTGCMVKTYHYVNEPNTFNLKIDNVVNLTCFNDNNGSVDVTFIDRVITTTPLNPDEAGPFDYIVTDAAGVTVKSGSTPNAGPFTISNLSAGEYKITATLRGTPFCSVSSYFTINRPTAALTASKTQSEITCVAGNNDGVIVASATGGWPGEYLYELRLGTSVVKRYNASPVFDKLTAGDYTVYVKDGLGCESSVSAKLDNPKPIDVKISATPKLTCFDNEDGVVTIDLVTGGSGNYTFTLHGVLTDGSVTVEQSQGARKFTGLKAGTYYVTVNDTWTCTNDSNKAVIDQPDLVKARLEIVTTETCRKAPVLRLTAVGGTGPYYYSADGITYSAASFNSFVDITLPVTTAKVQYKYFVKDSNDCKSYISNTSEFSPVPNLDFEHTSEIDIKCKGSATGSIKVIAKGGLGNYIYTLQDAAGVDITPVPTQLTPGVFTNLSVGVYKVKVTSSDCEFWSTSIEITQPNEPLVATAVPTGVTCNGYNNGKITVNANGGVGVYKYAIEPEFRQFFDKNVFENLKPGFYDILVQDENECYVFLKDVEIKEPDQLIAAEIAGSMIPEVCAGDKDGAFSIEIKGGTAPYTESLDNEKGPYLPVNGNIRDYTGLTGGKHTVYIIDSSGCSSEVEINMPLPVVLDPITEVSYHCVDNAQANMVVVKIDDSNDIADVDYSLDGTGTYQPSNVFMNITPGRHFIVARHTNGCEVPTASFDIVSYEPLALTLAEDKGVWNIIKATATGGGGDYEYSIDGVNFSTKNDFKIYKTGTYTITVRDKNGCTVSQDYYIKYIDVCLDNYFTPNGDGVYDTWGPGCTNIYDKLEFSIFDRYGRIIAKYHYGQKWDGRYNGAELPSGDYWYVLKLNDENDAREFVGHFTLYR</sequence>
<dbReference type="NCBIfam" id="TIGR04131">
    <property type="entry name" value="Bac_Flav_CTERM"/>
    <property type="match status" value="1"/>
</dbReference>
<evidence type="ECO:0000256" key="1">
    <source>
        <dbReference type="SAM" id="SignalP"/>
    </source>
</evidence>
<gene>
    <name evidence="2" type="ORF">B0A75_06525</name>
</gene>
<dbReference type="Pfam" id="PF13585">
    <property type="entry name" value="CHU_C"/>
    <property type="match status" value="1"/>
</dbReference>
<dbReference type="NCBIfam" id="TIGR01451">
    <property type="entry name" value="B_ant_repeat"/>
    <property type="match status" value="1"/>
</dbReference>
<accession>A0A226I3Y1</accession>
<feature type="signal peptide" evidence="1">
    <location>
        <begin position="1"/>
        <end position="24"/>
    </location>
</feature>
<evidence type="ECO:0000313" key="3">
    <source>
        <dbReference type="Proteomes" id="UP000198336"/>
    </source>
</evidence>
<evidence type="ECO:0000313" key="2">
    <source>
        <dbReference type="EMBL" id="OXB01218.1"/>
    </source>
</evidence>
<keyword evidence="3" id="KW-1185">Reference proteome</keyword>
<dbReference type="InterPro" id="IPR047589">
    <property type="entry name" value="DUF11_rpt"/>
</dbReference>
<keyword evidence="1" id="KW-0732">Signal</keyword>
<proteinExistence type="predicted"/>
<dbReference type="EMBL" id="MUHA01000007">
    <property type="protein sequence ID" value="OXB01218.1"/>
    <property type="molecule type" value="Genomic_DNA"/>
</dbReference>
<comment type="caution">
    <text evidence="2">The sequence shown here is derived from an EMBL/GenBank/DDBJ whole genome shotgun (WGS) entry which is preliminary data.</text>
</comment>